<organism evidence="1 2">
    <name type="scientific">Cyclotella cryptica</name>
    <dbReference type="NCBI Taxonomy" id="29204"/>
    <lineage>
        <taxon>Eukaryota</taxon>
        <taxon>Sar</taxon>
        <taxon>Stramenopiles</taxon>
        <taxon>Ochrophyta</taxon>
        <taxon>Bacillariophyta</taxon>
        <taxon>Coscinodiscophyceae</taxon>
        <taxon>Thalassiosirophycidae</taxon>
        <taxon>Stephanodiscales</taxon>
        <taxon>Stephanodiscaceae</taxon>
        <taxon>Cyclotella</taxon>
    </lineage>
</organism>
<gene>
    <name evidence="1" type="ORF">HJC23_013644</name>
</gene>
<accession>A0ABD3QV21</accession>
<protein>
    <recommendedName>
        <fullName evidence="3">MADF domain-containing protein</fullName>
    </recommendedName>
</protein>
<comment type="caution">
    <text evidence="1">The sequence shown here is derived from an EMBL/GenBank/DDBJ whole genome shotgun (WGS) entry which is preliminary data.</text>
</comment>
<evidence type="ECO:0000313" key="2">
    <source>
        <dbReference type="Proteomes" id="UP001516023"/>
    </source>
</evidence>
<sequence length="341" mass="38445">MSSKSDSQPSRRPTDASRCFMRLSSFLSSGSAPKPEYQDALDLYLSTKHPRNMSDFEAQSFSIIRSNELWDEFREEARAKQITTALGLREMLKEKYVRRCQKQTECKEDIVRPQRSISWRIDDDEVDNDILEAMQTLAPCQESYRHRIRGDTEGIMSLYVNDSEKNRKGTSSVRVARIDSKHSLSAPCIRPNQERRTARRGSKSWIGTLTDSDCSPVVETLGRSSDSKSTIDYKRKVSFGSTNKDSFTDESIMLVSRQGDDMLSHCSTHTFSTKRNSTSADDLSSQYSDGSTLLVEWGECGESSDGETNGDIKDLSPALSGLVLNVEPRDAVSDLMHLEER</sequence>
<evidence type="ECO:0008006" key="3">
    <source>
        <dbReference type="Google" id="ProtNLM"/>
    </source>
</evidence>
<dbReference type="AlphaFoldDB" id="A0ABD3QV21"/>
<name>A0ABD3QV21_9STRA</name>
<keyword evidence="2" id="KW-1185">Reference proteome</keyword>
<dbReference type="Proteomes" id="UP001516023">
    <property type="component" value="Unassembled WGS sequence"/>
</dbReference>
<reference evidence="1 2" key="1">
    <citation type="journal article" date="2020" name="G3 (Bethesda)">
        <title>Improved Reference Genome for Cyclotella cryptica CCMP332, a Model for Cell Wall Morphogenesis, Salinity Adaptation, and Lipid Production in Diatoms (Bacillariophyta).</title>
        <authorList>
            <person name="Roberts W.R."/>
            <person name="Downey K.M."/>
            <person name="Ruck E.C."/>
            <person name="Traller J.C."/>
            <person name="Alverson A.J."/>
        </authorList>
    </citation>
    <scope>NUCLEOTIDE SEQUENCE [LARGE SCALE GENOMIC DNA]</scope>
    <source>
        <strain evidence="1 2">CCMP332</strain>
    </source>
</reference>
<dbReference type="EMBL" id="JABMIG020000009">
    <property type="protein sequence ID" value="KAL3804125.1"/>
    <property type="molecule type" value="Genomic_DNA"/>
</dbReference>
<evidence type="ECO:0000313" key="1">
    <source>
        <dbReference type="EMBL" id="KAL3804125.1"/>
    </source>
</evidence>
<proteinExistence type="predicted"/>